<dbReference type="SUPFAM" id="SSF47413">
    <property type="entry name" value="lambda repressor-like DNA-binding domains"/>
    <property type="match status" value="1"/>
</dbReference>
<proteinExistence type="predicted"/>
<dbReference type="InterPro" id="IPR010982">
    <property type="entry name" value="Lambda_DNA-bd_dom_sf"/>
</dbReference>
<keyword evidence="3" id="KW-1185">Reference proteome</keyword>
<dbReference type="RefSeq" id="WP_251956162.1">
    <property type="nucleotide sequence ID" value="NZ_AP025732.1"/>
</dbReference>
<dbReference type="EMBL" id="AP025732">
    <property type="protein sequence ID" value="BDI18578.1"/>
    <property type="molecule type" value="Genomic_DNA"/>
</dbReference>
<dbReference type="PROSITE" id="PS50943">
    <property type="entry name" value="HTH_CROC1"/>
    <property type="match status" value="1"/>
</dbReference>
<sequence>MKFVLSQDYKIFRHCMIAARKEAKLTQQTLAKSLKKPQSFVAKYENGERRLDVIEFLLVTRVMGVDPCDILRKVEQGISKASCEEEV</sequence>
<gene>
    <name evidence="2" type="ORF">ANSO36C_43800</name>
</gene>
<dbReference type="SMART" id="SM00530">
    <property type="entry name" value="HTH_XRE"/>
    <property type="match status" value="1"/>
</dbReference>
<dbReference type="Gene3D" id="1.10.260.40">
    <property type="entry name" value="lambda repressor-like DNA-binding domains"/>
    <property type="match status" value="1"/>
</dbReference>
<evidence type="ECO:0000313" key="3">
    <source>
        <dbReference type="Proteomes" id="UP001055453"/>
    </source>
</evidence>
<reference evidence="2" key="1">
    <citation type="submission" date="2022-04" db="EMBL/GenBank/DDBJ databases">
        <title>Complete genome sequence of a cyanobacterium, Nostoc sp. SO-36, isolated in Antarctica.</title>
        <authorList>
            <person name="Kanesaki Y."/>
            <person name="Effendi D."/>
            <person name="Sakamoto T."/>
            <person name="Ohtani S."/>
            <person name="Awai K."/>
        </authorList>
    </citation>
    <scope>NUCLEOTIDE SEQUENCE</scope>
    <source>
        <strain evidence="2">SO-36</strain>
    </source>
</reference>
<feature type="domain" description="HTH cro/C1-type" evidence="1">
    <location>
        <begin position="16"/>
        <end position="70"/>
    </location>
</feature>
<dbReference type="InterPro" id="IPR001387">
    <property type="entry name" value="Cro/C1-type_HTH"/>
</dbReference>
<name>A0ABN6Q5P9_NOSCO</name>
<organism evidence="2 3">
    <name type="scientific">Nostoc cf. commune SO-36</name>
    <dbReference type="NCBI Taxonomy" id="449208"/>
    <lineage>
        <taxon>Bacteria</taxon>
        <taxon>Bacillati</taxon>
        <taxon>Cyanobacteriota</taxon>
        <taxon>Cyanophyceae</taxon>
        <taxon>Nostocales</taxon>
        <taxon>Nostocaceae</taxon>
        <taxon>Nostoc</taxon>
    </lineage>
</organism>
<dbReference type="CDD" id="cd00093">
    <property type="entry name" value="HTH_XRE"/>
    <property type="match status" value="1"/>
</dbReference>
<evidence type="ECO:0000313" key="2">
    <source>
        <dbReference type="EMBL" id="BDI18578.1"/>
    </source>
</evidence>
<dbReference type="Pfam" id="PF01381">
    <property type="entry name" value="HTH_3"/>
    <property type="match status" value="1"/>
</dbReference>
<accession>A0ABN6Q5P9</accession>
<evidence type="ECO:0000259" key="1">
    <source>
        <dbReference type="PROSITE" id="PS50943"/>
    </source>
</evidence>
<dbReference type="Proteomes" id="UP001055453">
    <property type="component" value="Chromosome"/>
</dbReference>
<protein>
    <submittedName>
        <fullName evidence="2">Transcriptional regulator</fullName>
    </submittedName>
</protein>